<evidence type="ECO:0000259" key="5">
    <source>
        <dbReference type="PROSITE" id="PS50089"/>
    </source>
</evidence>
<evidence type="ECO:0000256" key="1">
    <source>
        <dbReference type="ARBA" id="ARBA00022723"/>
    </source>
</evidence>
<accession>A0AAD5TYV7</accession>
<evidence type="ECO:0000313" key="6">
    <source>
        <dbReference type="EMBL" id="KAJ3210185.1"/>
    </source>
</evidence>
<dbReference type="InterPro" id="IPR051834">
    <property type="entry name" value="RING_finger_E3_ligase"/>
</dbReference>
<protein>
    <recommendedName>
        <fullName evidence="5">RING-type domain-containing protein</fullName>
    </recommendedName>
</protein>
<reference evidence="6" key="1">
    <citation type="submission" date="2020-05" db="EMBL/GenBank/DDBJ databases">
        <title>Phylogenomic resolution of chytrid fungi.</title>
        <authorList>
            <person name="Stajich J.E."/>
            <person name="Amses K."/>
            <person name="Simmons R."/>
            <person name="Seto K."/>
            <person name="Myers J."/>
            <person name="Bonds A."/>
            <person name="Quandt C.A."/>
            <person name="Barry K."/>
            <person name="Liu P."/>
            <person name="Grigoriev I."/>
            <person name="Longcore J.E."/>
            <person name="James T.Y."/>
        </authorList>
    </citation>
    <scope>NUCLEOTIDE SEQUENCE</scope>
    <source>
        <strain evidence="6">JEL0476</strain>
    </source>
</reference>
<dbReference type="InterPro" id="IPR013083">
    <property type="entry name" value="Znf_RING/FYVE/PHD"/>
</dbReference>
<evidence type="ECO:0000256" key="4">
    <source>
        <dbReference type="PROSITE-ProRule" id="PRU00175"/>
    </source>
</evidence>
<sequence>MDELDFSTSHNNLGQQNQRSYDSISLPLPTFQRNENAFSIIPSTTQNSLNDGYQTNNRLVHNPVNFLFDQREIETQILQNEIHTINNLFQPPNNDNEIQEISQVNVISRNNTALCKSFVLLADCIPKLFEGNLHYGGLSRKELRGLKTEKYKPSKPISCAQRFLSGHSQQGEKISKENTITDLESGLNLSKHQKFIDFFKKKIKLKNSLKEQTNINNSHLDSADCCAVCIAEFVKGVKIRTLKCKHYYHKSCIDKWFVQHRKCPLCMFDAVGRMESILEEIPSPSEDI</sequence>
<dbReference type="PANTHER" id="PTHR45931:SF3">
    <property type="entry name" value="RING ZINC FINGER-CONTAINING PROTEIN"/>
    <property type="match status" value="1"/>
</dbReference>
<keyword evidence="1" id="KW-0479">Metal-binding</keyword>
<dbReference type="Gene3D" id="3.30.40.10">
    <property type="entry name" value="Zinc/RING finger domain, C3HC4 (zinc finger)"/>
    <property type="match status" value="1"/>
</dbReference>
<dbReference type="AlphaFoldDB" id="A0AAD5TYV7"/>
<dbReference type="PROSITE" id="PS50089">
    <property type="entry name" value="ZF_RING_2"/>
    <property type="match status" value="1"/>
</dbReference>
<dbReference type="InterPro" id="IPR001841">
    <property type="entry name" value="Znf_RING"/>
</dbReference>
<evidence type="ECO:0000313" key="7">
    <source>
        <dbReference type="Proteomes" id="UP001211065"/>
    </source>
</evidence>
<dbReference type="PANTHER" id="PTHR45931">
    <property type="entry name" value="SI:CH211-59O9.10"/>
    <property type="match status" value="1"/>
</dbReference>
<organism evidence="6 7">
    <name type="scientific">Clydaea vesicula</name>
    <dbReference type="NCBI Taxonomy" id="447962"/>
    <lineage>
        <taxon>Eukaryota</taxon>
        <taxon>Fungi</taxon>
        <taxon>Fungi incertae sedis</taxon>
        <taxon>Chytridiomycota</taxon>
        <taxon>Chytridiomycota incertae sedis</taxon>
        <taxon>Chytridiomycetes</taxon>
        <taxon>Lobulomycetales</taxon>
        <taxon>Lobulomycetaceae</taxon>
        <taxon>Clydaea</taxon>
    </lineage>
</organism>
<evidence type="ECO:0000256" key="2">
    <source>
        <dbReference type="ARBA" id="ARBA00022771"/>
    </source>
</evidence>
<gene>
    <name evidence="6" type="ORF">HK099_008350</name>
</gene>
<dbReference type="GO" id="GO:0061630">
    <property type="term" value="F:ubiquitin protein ligase activity"/>
    <property type="evidence" value="ECO:0007669"/>
    <property type="project" value="TreeGrafter"/>
</dbReference>
<evidence type="ECO:0000256" key="3">
    <source>
        <dbReference type="ARBA" id="ARBA00022833"/>
    </source>
</evidence>
<feature type="domain" description="RING-type" evidence="5">
    <location>
        <begin position="226"/>
        <end position="266"/>
    </location>
</feature>
<keyword evidence="7" id="KW-1185">Reference proteome</keyword>
<dbReference type="GO" id="GO:0006511">
    <property type="term" value="P:ubiquitin-dependent protein catabolic process"/>
    <property type="evidence" value="ECO:0007669"/>
    <property type="project" value="TreeGrafter"/>
</dbReference>
<dbReference type="Proteomes" id="UP001211065">
    <property type="component" value="Unassembled WGS sequence"/>
</dbReference>
<keyword evidence="2 4" id="KW-0863">Zinc-finger</keyword>
<dbReference type="SMART" id="SM00184">
    <property type="entry name" value="RING"/>
    <property type="match status" value="1"/>
</dbReference>
<dbReference type="GO" id="GO:0008270">
    <property type="term" value="F:zinc ion binding"/>
    <property type="evidence" value="ECO:0007669"/>
    <property type="project" value="UniProtKB-KW"/>
</dbReference>
<dbReference type="EMBL" id="JADGJW010000903">
    <property type="protein sequence ID" value="KAJ3210185.1"/>
    <property type="molecule type" value="Genomic_DNA"/>
</dbReference>
<proteinExistence type="predicted"/>
<dbReference type="GO" id="GO:0005634">
    <property type="term" value="C:nucleus"/>
    <property type="evidence" value="ECO:0007669"/>
    <property type="project" value="TreeGrafter"/>
</dbReference>
<comment type="caution">
    <text evidence="6">The sequence shown here is derived from an EMBL/GenBank/DDBJ whole genome shotgun (WGS) entry which is preliminary data.</text>
</comment>
<dbReference type="Pfam" id="PF13639">
    <property type="entry name" value="zf-RING_2"/>
    <property type="match status" value="1"/>
</dbReference>
<name>A0AAD5TYV7_9FUNG</name>
<dbReference type="SUPFAM" id="SSF57850">
    <property type="entry name" value="RING/U-box"/>
    <property type="match status" value="1"/>
</dbReference>
<keyword evidence="3" id="KW-0862">Zinc</keyword>